<sequence length="792" mass="87958">MLSQSLKTAWRQLARNKAFSLINILGLALGMACSLLIFLWVKDESSVDTFNTKATIYDVYERVFSEGKVEAGPNTPGPLAEELKRKIPEIKFASGYVNRGEETVLSVGDKRIALNGCHADSDFFKLFSYPLLAGSAASALLGPADIAVSRKTAELFFGSAAAAYGQTIRLNNSKDFKITAVFENVPANASQHFEFVANWADVLQNISWLKEWIYRTPYTYIQLRPGADAKRVEAKIKDFITPYIRTGDGQGYRLELGLQRFDEMYLNGVFRNGAPDGGRSDYVRLFSLVAIFILLIACINFMNLATARGIKRAKEVGIRKTIGARRVRLIGQFIGEAMLLTFIAVVIALGLVALLLPAFNQLSGKQIVLPIASPFFWLAIVGLMVVTGFVAGSYPALFLSSLNPVKVLKGALRFGPGALLMRKGLVVFQFVLSIVMITGTIVIAQQMRYVQTKNLGFDRENLVYIPFQGDLGNKFQLFRQQLVGMPGIKGVTMNTNAPSRISTHVYNMDWEGKRPDERVVAIHNGVGYDYLDMMNIKVIRGRGFSRDFPADTAKTHFLINETLLKITDWKNPIGKRMSFFDFQGTVIGVVKDFHLKSLRDPIEPLVLYFGEKEGWGGVLVKTKSGETRQALASMESVFKQAEPQFPFRYFFSDEQYQQLYNGEATVSKLSNGFSVLAIFISCLGLLGLTLFTAEQRRKEIGVRKVIGASVGNIVTMLSKDIVQLVLLSAVIATPVAWLAMHQWLQNFAYRITIAWWIFFVAGVLALLIALATIGYQALKAALANPVRALRSE</sequence>
<feature type="domain" description="ABC3 transporter permease C-terminal" evidence="7">
    <location>
        <begin position="672"/>
        <end position="783"/>
    </location>
</feature>
<keyword evidence="3 6" id="KW-0812">Transmembrane</keyword>
<feature type="transmembrane region" description="Helical" evidence="6">
    <location>
        <begin position="285"/>
        <end position="306"/>
    </location>
</feature>
<feature type="transmembrane region" description="Helical" evidence="6">
    <location>
        <begin position="420"/>
        <end position="444"/>
    </location>
</feature>
<dbReference type="Pfam" id="PF02687">
    <property type="entry name" value="FtsX"/>
    <property type="match status" value="2"/>
</dbReference>
<dbReference type="InterPro" id="IPR050250">
    <property type="entry name" value="Macrolide_Exporter_MacB"/>
</dbReference>
<evidence type="ECO:0000313" key="10">
    <source>
        <dbReference type="Proteomes" id="UP000607559"/>
    </source>
</evidence>
<dbReference type="RefSeq" id="WP_188932841.1">
    <property type="nucleotide sequence ID" value="NZ_BMJC01000003.1"/>
</dbReference>
<feature type="transmembrane region" description="Helical" evidence="6">
    <location>
        <begin position="721"/>
        <end position="741"/>
    </location>
</feature>
<keyword evidence="4 6" id="KW-1133">Transmembrane helix</keyword>
<name>A0A8J2XRS4_9BACT</name>
<dbReference type="Proteomes" id="UP000607559">
    <property type="component" value="Unassembled WGS sequence"/>
</dbReference>
<dbReference type="InterPro" id="IPR003838">
    <property type="entry name" value="ABC3_permease_C"/>
</dbReference>
<evidence type="ECO:0000313" key="9">
    <source>
        <dbReference type="EMBL" id="GGB03802.1"/>
    </source>
</evidence>
<evidence type="ECO:0000256" key="6">
    <source>
        <dbReference type="SAM" id="Phobius"/>
    </source>
</evidence>
<dbReference type="PANTHER" id="PTHR30572">
    <property type="entry name" value="MEMBRANE COMPONENT OF TRANSPORTER-RELATED"/>
    <property type="match status" value="1"/>
</dbReference>
<organism evidence="9 10">
    <name type="scientific">Puia dinghuensis</name>
    <dbReference type="NCBI Taxonomy" id="1792502"/>
    <lineage>
        <taxon>Bacteria</taxon>
        <taxon>Pseudomonadati</taxon>
        <taxon>Bacteroidota</taxon>
        <taxon>Chitinophagia</taxon>
        <taxon>Chitinophagales</taxon>
        <taxon>Chitinophagaceae</taxon>
        <taxon>Puia</taxon>
    </lineage>
</organism>
<feature type="transmembrane region" description="Helical" evidence="6">
    <location>
        <begin position="753"/>
        <end position="778"/>
    </location>
</feature>
<gene>
    <name evidence="9" type="ORF">GCM10011511_28910</name>
</gene>
<reference evidence="9" key="2">
    <citation type="submission" date="2020-09" db="EMBL/GenBank/DDBJ databases">
        <authorList>
            <person name="Sun Q."/>
            <person name="Zhou Y."/>
        </authorList>
    </citation>
    <scope>NUCLEOTIDE SEQUENCE</scope>
    <source>
        <strain evidence="9">CGMCC 1.15448</strain>
    </source>
</reference>
<comment type="subcellular location">
    <subcellularLocation>
        <location evidence="1">Cell membrane</location>
        <topology evidence="1">Multi-pass membrane protein</topology>
    </subcellularLocation>
</comment>
<evidence type="ECO:0000256" key="3">
    <source>
        <dbReference type="ARBA" id="ARBA00022692"/>
    </source>
</evidence>
<evidence type="ECO:0000256" key="1">
    <source>
        <dbReference type="ARBA" id="ARBA00004651"/>
    </source>
</evidence>
<evidence type="ECO:0000259" key="7">
    <source>
        <dbReference type="Pfam" id="PF02687"/>
    </source>
</evidence>
<dbReference type="InterPro" id="IPR025857">
    <property type="entry name" value="MacB_PCD"/>
</dbReference>
<dbReference type="GO" id="GO:0022857">
    <property type="term" value="F:transmembrane transporter activity"/>
    <property type="evidence" value="ECO:0007669"/>
    <property type="project" value="TreeGrafter"/>
</dbReference>
<dbReference type="EMBL" id="BMJC01000003">
    <property type="protein sequence ID" value="GGB03802.1"/>
    <property type="molecule type" value="Genomic_DNA"/>
</dbReference>
<feature type="transmembrane region" description="Helical" evidence="6">
    <location>
        <begin position="21"/>
        <end position="41"/>
    </location>
</feature>
<dbReference type="GO" id="GO:0005886">
    <property type="term" value="C:plasma membrane"/>
    <property type="evidence" value="ECO:0007669"/>
    <property type="project" value="UniProtKB-SubCell"/>
</dbReference>
<feature type="transmembrane region" description="Helical" evidence="6">
    <location>
        <begin position="673"/>
        <end position="693"/>
    </location>
</feature>
<dbReference type="PANTHER" id="PTHR30572:SF18">
    <property type="entry name" value="ABC-TYPE MACROLIDE FAMILY EXPORT SYSTEM PERMEASE COMPONENT 2"/>
    <property type="match status" value="1"/>
</dbReference>
<proteinExistence type="predicted"/>
<protein>
    <submittedName>
        <fullName evidence="9">ABC transporter permease</fullName>
    </submittedName>
</protein>
<feature type="domain" description="MacB-like periplasmic core" evidence="8">
    <location>
        <begin position="431"/>
        <end position="632"/>
    </location>
</feature>
<feature type="transmembrane region" description="Helical" evidence="6">
    <location>
        <begin position="375"/>
        <end position="399"/>
    </location>
</feature>
<keyword evidence="10" id="KW-1185">Reference proteome</keyword>
<dbReference type="AlphaFoldDB" id="A0A8J2XRS4"/>
<reference evidence="9" key="1">
    <citation type="journal article" date="2014" name="Int. J. Syst. Evol. Microbiol.">
        <title>Complete genome sequence of Corynebacterium casei LMG S-19264T (=DSM 44701T), isolated from a smear-ripened cheese.</title>
        <authorList>
            <consortium name="US DOE Joint Genome Institute (JGI-PGF)"/>
            <person name="Walter F."/>
            <person name="Albersmeier A."/>
            <person name="Kalinowski J."/>
            <person name="Ruckert C."/>
        </authorList>
    </citation>
    <scope>NUCLEOTIDE SEQUENCE</scope>
    <source>
        <strain evidence="9">CGMCC 1.15448</strain>
    </source>
</reference>
<dbReference type="Pfam" id="PF12704">
    <property type="entry name" value="MacB_PCD"/>
    <property type="match status" value="2"/>
</dbReference>
<evidence type="ECO:0000256" key="5">
    <source>
        <dbReference type="ARBA" id="ARBA00023136"/>
    </source>
</evidence>
<dbReference type="PROSITE" id="PS51257">
    <property type="entry name" value="PROKAR_LIPOPROTEIN"/>
    <property type="match status" value="1"/>
</dbReference>
<feature type="domain" description="MacB-like periplasmic core" evidence="8">
    <location>
        <begin position="20"/>
        <end position="238"/>
    </location>
</feature>
<evidence type="ECO:0000259" key="8">
    <source>
        <dbReference type="Pfam" id="PF12704"/>
    </source>
</evidence>
<keyword evidence="5 6" id="KW-0472">Membrane</keyword>
<evidence type="ECO:0000256" key="4">
    <source>
        <dbReference type="ARBA" id="ARBA00022989"/>
    </source>
</evidence>
<feature type="domain" description="ABC3 transporter permease C-terminal" evidence="7">
    <location>
        <begin position="288"/>
        <end position="404"/>
    </location>
</feature>
<keyword evidence="2" id="KW-1003">Cell membrane</keyword>
<evidence type="ECO:0000256" key="2">
    <source>
        <dbReference type="ARBA" id="ARBA00022475"/>
    </source>
</evidence>
<accession>A0A8J2XRS4</accession>
<comment type="caution">
    <text evidence="9">The sequence shown here is derived from an EMBL/GenBank/DDBJ whole genome shotgun (WGS) entry which is preliminary data.</text>
</comment>
<feature type="transmembrane region" description="Helical" evidence="6">
    <location>
        <begin position="327"/>
        <end position="355"/>
    </location>
</feature>